<dbReference type="Proteomes" id="UP000249986">
    <property type="component" value="Unassembled WGS sequence"/>
</dbReference>
<dbReference type="RefSeq" id="WP_111927222.1">
    <property type="nucleotide sequence ID" value="NZ_JACOHO010000094.1"/>
</dbReference>
<keyword evidence="1" id="KW-1133">Transmembrane helix</keyword>
<sequence length="84" mass="9740">MDKKITVQANQDQLKVKSIIQTVLNCLLIIVVLVNIFSLFKRENINKQLQMQIEENKLVIQKVDLIVEQLEKEITNLHKKGALD</sequence>
<gene>
    <name evidence="2" type="ORF">NCTC10719_03270</name>
</gene>
<dbReference type="EMBL" id="UAWG01000023">
    <property type="protein sequence ID" value="SQB61589.1"/>
    <property type="molecule type" value="Genomic_DNA"/>
</dbReference>
<organism evidence="2 3">
    <name type="scientific">Clostridium perfringens</name>
    <dbReference type="NCBI Taxonomy" id="1502"/>
    <lineage>
        <taxon>Bacteria</taxon>
        <taxon>Bacillati</taxon>
        <taxon>Bacillota</taxon>
        <taxon>Clostridia</taxon>
        <taxon>Eubacteriales</taxon>
        <taxon>Clostridiaceae</taxon>
        <taxon>Clostridium</taxon>
    </lineage>
</organism>
<accession>A0A2X3AG95</accession>
<reference evidence="2 3" key="1">
    <citation type="submission" date="2018-06" db="EMBL/GenBank/DDBJ databases">
        <authorList>
            <consortium name="Pathogen Informatics"/>
            <person name="Doyle S."/>
        </authorList>
    </citation>
    <scope>NUCLEOTIDE SEQUENCE [LARGE SCALE GENOMIC DNA]</scope>
    <source>
        <strain evidence="2 3">NCTC10719</strain>
    </source>
</reference>
<evidence type="ECO:0000313" key="3">
    <source>
        <dbReference type="Proteomes" id="UP000249986"/>
    </source>
</evidence>
<protein>
    <submittedName>
        <fullName evidence="2">Uncharacterized protein</fullName>
    </submittedName>
</protein>
<name>A0A2X3AG95_CLOPF</name>
<keyword evidence="1" id="KW-0812">Transmembrane</keyword>
<evidence type="ECO:0000256" key="1">
    <source>
        <dbReference type="SAM" id="Phobius"/>
    </source>
</evidence>
<keyword evidence="1" id="KW-0472">Membrane</keyword>
<dbReference type="AlphaFoldDB" id="A0A2X3AG95"/>
<proteinExistence type="predicted"/>
<evidence type="ECO:0000313" key="2">
    <source>
        <dbReference type="EMBL" id="SQB61589.1"/>
    </source>
</evidence>
<feature type="transmembrane region" description="Helical" evidence="1">
    <location>
        <begin position="19"/>
        <end position="40"/>
    </location>
</feature>